<gene>
    <name evidence="2" type="ORF">EB796_011773</name>
</gene>
<protein>
    <submittedName>
        <fullName evidence="2">Uncharacterized protein</fullName>
    </submittedName>
</protein>
<feature type="signal peptide" evidence="1">
    <location>
        <begin position="1"/>
        <end position="20"/>
    </location>
</feature>
<keyword evidence="1" id="KW-0732">Signal</keyword>
<name>A0A7J7JVF7_BUGNE</name>
<dbReference type="AlphaFoldDB" id="A0A7J7JVF7"/>
<feature type="chain" id="PRO_5029883174" evidence="1">
    <location>
        <begin position="21"/>
        <end position="177"/>
    </location>
</feature>
<dbReference type="Proteomes" id="UP000593567">
    <property type="component" value="Unassembled WGS sequence"/>
</dbReference>
<accession>A0A7J7JVF7</accession>
<evidence type="ECO:0000313" key="3">
    <source>
        <dbReference type="Proteomes" id="UP000593567"/>
    </source>
</evidence>
<keyword evidence="3" id="KW-1185">Reference proteome</keyword>
<evidence type="ECO:0000313" key="2">
    <source>
        <dbReference type="EMBL" id="KAF6029943.1"/>
    </source>
</evidence>
<comment type="caution">
    <text evidence="2">The sequence shown here is derived from an EMBL/GenBank/DDBJ whole genome shotgun (WGS) entry which is preliminary data.</text>
</comment>
<evidence type="ECO:0000256" key="1">
    <source>
        <dbReference type="SAM" id="SignalP"/>
    </source>
</evidence>
<sequence>MVMNITLEMIFLLGIVPTTALKEVTNTLVYKMDSSAHVEHHMVHTESWIRMSAVLSALLMVWNVVDFTATLFTEQTTLVATKTTMRYLIIILICQMMRLPRVVAQNTVRLTDIVLLDFGLGGIVTVEITSTDLIKLQMKNAIGGVLITLNSAVGELLNNLFITLLTKRFASKTIYLQ</sequence>
<proteinExistence type="predicted"/>
<reference evidence="2" key="1">
    <citation type="submission" date="2020-06" db="EMBL/GenBank/DDBJ databases">
        <title>Draft genome of Bugula neritina, a colonial animal packing powerful symbionts and potential medicines.</title>
        <authorList>
            <person name="Rayko M."/>
        </authorList>
    </citation>
    <scope>NUCLEOTIDE SEQUENCE [LARGE SCALE GENOMIC DNA]</scope>
    <source>
        <strain evidence="2">Kwan_BN1</strain>
    </source>
</reference>
<organism evidence="2 3">
    <name type="scientific">Bugula neritina</name>
    <name type="common">Brown bryozoan</name>
    <name type="synonym">Sertularia neritina</name>
    <dbReference type="NCBI Taxonomy" id="10212"/>
    <lineage>
        <taxon>Eukaryota</taxon>
        <taxon>Metazoa</taxon>
        <taxon>Spiralia</taxon>
        <taxon>Lophotrochozoa</taxon>
        <taxon>Bryozoa</taxon>
        <taxon>Gymnolaemata</taxon>
        <taxon>Cheilostomatida</taxon>
        <taxon>Flustrina</taxon>
        <taxon>Buguloidea</taxon>
        <taxon>Bugulidae</taxon>
        <taxon>Bugula</taxon>
    </lineage>
</organism>
<dbReference type="EMBL" id="VXIV02001775">
    <property type="protein sequence ID" value="KAF6029943.1"/>
    <property type="molecule type" value="Genomic_DNA"/>
</dbReference>